<keyword evidence="2" id="KW-1133">Transmembrane helix</keyword>
<keyword evidence="4" id="KW-1185">Reference proteome</keyword>
<dbReference type="OrthoDB" id="2279699at2"/>
<feature type="region of interest" description="Disordered" evidence="1">
    <location>
        <begin position="294"/>
        <end position="321"/>
    </location>
</feature>
<comment type="caution">
    <text evidence="3">The sequence shown here is derived from an EMBL/GenBank/DDBJ whole genome shotgun (WGS) entry which is preliminary data.</text>
</comment>
<protein>
    <submittedName>
        <fullName evidence="3">Uncharacterized protein</fullName>
    </submittedName>
</protein>
<keyword evidence="2" id="KW-0812">Transmembrane</keyword>
<evidence type="ECO:0000256" key="1">
    <source>
        <dbReference type="SAM" id="MobiDB-lite"/>
    </source>
</evidence>
<feature type="transmembrane region" description="Helical" evidence="2">
    <location>
        <begin position="100"/>
        <end position="117"/>
    </location>
</feature>
<dbReference type="Proteomes" id="UP000326671">
    <property type="component" value="Unassembled WGS sequence"/>
</dbReference>
<proteinExistence type="predicted"/>
<organism evidence="3 4">
    <name type="scientific">Niallia endozanthoxylica</name>
    <dbReference type="NCBI Taxonomy" id="2036016"/>
    <lineage>
        <taxon>Bacteria</taxon>
        <taxon>Bacillati</taxon>
        <taxon>Bacillota</taxon>
        <taxon>Bacilli</taxon>
        <taxon>Bacillales</taxon>
        <taxon>Bacillaceae</taxon>
        <taxon>Niallia</taxon>
    </lineage>
</organism>
<feature type="transmembrane region" description="Helical" evidence="2">
    <location>
        <begin position="31"/>
        <end position="49"/>
    </location>
</feature>
<feature type="transmembrane region" description="Helical" evidence="2">
    <location>
        <begin position="7"/>
        <end position="25"/>
    </location>
</feature>
<feature type="transmembrane region" description="Helical" evidence="2">
    <location>
        <begin position="426"/>
        <end position="443"/>
    </location>
</feature>
<feature type="compositionally biased region" description="Basic and acidic residues" evidence="1">
    <location>
        <begin position="294"/>
        <end position="319"/>
    </location>
</feature>
<name>A0A5J5HN18_9BACI</name>
<feature type="transmembrane region" description="Helical" evidence="2">
    <location>
        <begin position="265"/>
        <end position="286"/>
    </location>
</feature>
<reference evidence="3 4" key="1">
    <citation type="submission" date="2019-09" db="EMBL/GenBank/DDBJ databases">
        <title>Whole genome sequences of isolates from the Mars Exploration Rovers.</title>
        <authorList>
            <person name="Seuylemezian A."/>
            <person name="Vaishampayan P."/>
        </authorList>
    </citation>
    <scope>NUCLEOTIDE SEQUENCE [LARGE SCALE GENOMIC DNA]</scope>
    <source>
        <strain evidence="3 4">MER_TA_151</strain>
    </source>
</reference>
<feature type="transmembrane region" description="Helical" evidence="2">
    <location>
        <begin position="70"/>
        <end position="88"/>
    </location>
</feature>
<evidence type="ECO:0000313" key="4">
    <source>
        <dbReference type="Proteomes" id="UP000326671"/>
    </source>
</evidence>
<feature type="transmembrane region" description="Helical" evidence="2">
    <location>
        <begin position="129"/>
        <end position="152"/>
    </location>
</feature>
<dbReference type="RefSeq" id="WP_150441072.1">
    <property type="nucleotide sequence ID" value="NZ_VYKL01000025.1"/>
</dbReference>
<dbReference type="EMBL" id="VYKL01000025">
    <property type="protein sequence ID" value="KAA9022077.1"/>
    <property type="molecule type" value="Genomic_DNA"/>
</dbReference>
<evidence type="ECO:0000313" key="3">
    <source>
        <dbReference type="EMBL" id="KAA9022077.1"/>
    </source>
</evidence>
<accession>A0A5J5HN18</accession>
<feature type="transmembrane region" description="Helical" evidence="2">
    <location>
        <begin position="179"/>
        <end position="199"/>
    </location>
</feature>
<keyword evidence="2" id="KW-0472">Membrane</keyword>
<evidence type="ECO:0000256" key="2">
    <source>
        <dbReference type="SAM" id="Phobius"/>
    </source>
</evidence>
<feature type="transmembrane region" description="Helical" evidence="2">
    <location>
        <begin position="370"/>
        <end position="391"/>
    </location>
</feature>
<sequence length="457" mass="51745">MNRFEKILLTLFFVELFVGGGGRLIDFGFLSIRQVLFILLIMTFVVRIISQKAIFDARVNTFFRFNPLTIGVYLLIASFAFSGAIGLINNHAFSDIITDFFRVSFFAAYFPLAYYIAEDRFSKDRVISLLKYSAVAVSIFTLVIAILGKTIFSADFAPYYYFINGFMNDDLYFRPSNSVFYKSHIFVLIAVIISLNAVLDKKFTKLDVVTLILGSISVLWSETRGFLLAFMISVMTIVLLDARILTQPIKGFSEKIRTMFTSKKFLRKMIISACIVVAVPFMFQYMTLERFETETPKTEETKKESGKKASGEKKKKPEPEVNDISVNTRVEDILEARKLLADPVHLIMGLGYGTEIGGRVTGIEMSMLDILVEQGLVGLAVWLVLCLLVFYNYHVVYQKRKSISTMEISLMAAFMGMLLLTNINPFINNPLGIGFFLFILIVSQNRKEKESNGELAA</sequence>
<gene>
    <name evidence="3" type="ORF">F4V44_16330</name>
</gene>
<dbReference type="AlphaFoldDB" id="A0A5J5HN18"/>